<keyword evidence="12" id="KW-1185">Reference proteome</keyword>
<sequence>MFRFYMLLVPLYRAYGTLLYANLGDNVTLHCSFASRAKYLSWYKQVIGEPPRVISSFYKHLLDSNRFHPGFKNNQRISVDSGEDFYRLNIFNVQDSDSAMYYCGQTSISVTNFDNGTFLVLREPSHRTFLKQPESNSVQQGDSVTLNCTLLKGSSAEEVNVYWFKKDTVDSHLGIMYIHTNSSSQCAKRSESRCSAQRCVYSFTKKNVSRSDVGTYYCAVASCGEVLVGKGTRLDVVVKQDEAVPVLVKTVVAALVVSVIFNVIFCGTLCKIVQRKKCPSKGSLQQPNTPEYTANCENEGCAVVQYATVNFKKKNETSRRQRKDTVNDPIYSAVRTSYEE</sequence>
<evidence type="ECO:0000256" key="6">
    <source>
        <dbReference type="ARBA" id="ARBA00023157"/>
    </source>
</evidence>
<evidence type="ECO:0000256" key="4">
    <source>
        <dbReference type="ARBA" id="ARBA00022859"/>
    </source>
</evidence>
<gene>
    <name evidence="11" type="primary">LOC102082732</name>
</gene>
<dbReference type="InParanoid" id="I3KQ03"/>
<reference evidence="11" key="3">
    <citation type="submission" date="2025-09" db="UniProtKB">
        <authorList>
            <consortium name="Ensembl"/>
        </authorList>
    </citation>
    <scope>IDENTIFICATION</scope>
</reference>
<dbReference type="InterPro" id="IPR052051">
    <property type="entry name" value="TCR_complex_component"/>
</dbReference>
<protein>
    <submittedName>
        <fullName evidence="11">Uncharacterized LOC102082732</fullName>
    </submittedName>
</protein>
<evidence type="ECO:0000256" key="9">
    <source>
        <dbReference type="SAM" id="SignalP"/>
    </source>
</evidence>
<evidence type="ECO:0000256" key="7">
    <source>
        <dbReference type="ARBA" id="ARBA00023180"/>
    </source>
</evidence>
<organism evidence="11 12">
    <name type="scientific">Oreochromis niloticus</name>
    <name type="common">Nile tilapia</name>
    <name type="synonym">Tilapia nilotica</name>
    <dbReference type="NCBI Taxonomy" id="8128"/>
    <lineage>
        <taxon>Eukaryota</taxon>
        <taxon>Metazoa</taxon>
        <taxon>Chordata</taxon>
        <taxon>Craniata</taxon>
        <taxon>Vertebrata</taxon>
        <taxon>Euteleostomi</taxon>
        <taxon>Actinopterygii</taxon>
        <taxon>Neopterygii</taxon>
        <taxon>Teleostei</taxon>
        <taxon>Neoteleostei</taxon>
        <taxon>Acanthomorphata</taxon>
        <taxon>Ovalentaria</taxon>
        <taxon>Cichlomorphae</taxon>
        <taxon>Cichliformes</taxon>
        <taxon>Cichlidae</taxon>
        <taxon>African cichlids</taxon>
        <taxon>Pseudocrenilabrinae</taxon>
        <taxon>Oreochromini</taxon>
        <taxon>Oreochromis</taxon>
    </lineage>
</organism>
<feature type="signal peptide" evidence="9">
    <location>
        <begin position="1"/>
        <end position="16"/>
    </location>
</feature>
<evidence type="ECO:0000259" key="10">
    <source>
        <dbReference type="PROSITE" id="PS50835"/>
    </source>
</evidence>
<dbReference type="GeneTree" id="ENSGT01030000234530"/>
<reference evidence="11" key="2">
    <citation type="submission" date="2025-08" db="UniProtKB">
        <authorList>
            <consortium name="Ensembl"/>
        </authorList>
    </citation>
    <scope>IDENTIFICATION</scope>
</reference>
<keyword evidence="7" id="KW-0325">Glycoprotein</keyword>
<evidence type="ECO:0000256" key="5">
    <source>
        <dbReference type="ARBA" id="ARBA00023136"/>
    </source>
</evidence>
<evidence type="ECO:0000256" key="1">
    <source>
        <dbReference type="ARBA" id="ARBA00004236"/>
    </source>
</evidence>
<dbReference type="Ensembl" id="ENSONIT00000023218.2">
    <property type="protein sequence ID" value="ENSONIP00000023198.2"/>
    <property type="gene ID" value="ENSONIG00000018425.2"/>
</dbReference>
<keyword evidence="5 8" id="KW-0472">Membrane</keyword>
<evidence type="ECO:0000313" key="11">
    <source>
        <dbReference type="Ensembl" id="ENSONIP00000023198.2"/>
    </source>
</evidence>
<keyword evidence="8" id="KW-1133">Transmembrane helix</keyword>
<keyword evidence="4" id="KW-0391">Immunity</keyword>
<dbReference type="Gene3D" id="2.60.40.10">
    <property type="entry name" value="Immunoglobulins"/>
    <property type="match status" value="2"/>
</dbReference>
<dbReference type="OrthoDB" id="8392771at2759"/>
<accession>I3KQ03</accession>
<dbReference type="InterPro" id="IPR013106">
    <property type="entry name" value="Ig_V-set"/>
</dbReference>
<reference evidence="12" key="1">
    <citation type="submission" date="2012-01" db="EMBL/GenBank/DDBJ databases">
        <title>The Genome Sequence of Oreochromis niloticus (Nile Tilapia).</title>
        <authorList>
            <consortium name="Broad Institute Genome Assembly Team"/>
            <consortium name="Broad Institute Sequencing Platform"/>
            <person name="Di Palma F."/>
            <person name="Johnson J."/>
            <person name="Lander E.S."/>
            <person name="Lindblad-Toh K."/>
        </authorList>
    </citation>
    <scope>NUCLEOTIDE SEQUENCE [LARGE SCALE GENOMIC DNA]</scope>
</reference>
<dbReference type="GO" id="GO:0002376">
    <property type="term" value="P:immune system process"/>
    <property type="evidence" value="ECO:0007669"/>
    <property type="project" value="UniProtKB-KW"/>
</dbReference>
<dbReference type="InterPro" id="IPR007110">
    <property type="entry name" value="Ig-like_dom"/>
</dbReference>
<feature type="chain" id="PRO_5025629439" evidence="9">
    <location>
        <begin position="17"/>
        <end position="340"/>
    </location>
</feature>
<dbReference type="AlphaFoldDB" id="I3KQ03"/>
<dbReference type="SMART" id="SM00406">
    <property type="entry name" value="IGv"/>
    <property type="match status" value="2"/>
</dbReference>
<dbReference type="HOGENOM" id="CLU_055459_0_0_1"/>
<dbReference type="PANTHER" id="PTHR19433:SF133">
    <property type="entry name" value="IMMUNE-TYPE RECEPTOR 5 PRECURSOR-RELATED"/>
    <property type="match status" value="1"/>
</dbReference>
<name>I3KQ03_ORENI</name>
<dbReference type="PANTHER" id="PTHR19433">
    <property type="entry name" value="T-CELL RECEPTOR ALPHA CHAIN V REGION-RELATED"/>
    <property type="match status" value="1"/>
</dbReference>
<dbReference type="GO" id="GO:0009617">
    <property type="term" value="P:response to bacterium"/>
    <property type="evidence" value="ECO:0007669"/>
    <property type="project" value="TreeGrafter"/>
</dbReference>
<dbReference type="Pfam" id="PF07686">
    <property type="entry name" value="V-set"/>
    <property type="match status" value="2"/>
</dbReference>
<proteinExistence type="predicted"/>
<dbReference type="CDD" id="cd00099">
    <property type="entry name" value="IgV"/>
    <property type="match status" value="2"/>
</dbReference>
<keyword evidence="8" id="KW-0812">Transmembrane</keyword>
<dbReference type="Proteomes" id="UP000005207">
    <property type="component" value="Linkage group LG3"/>
</dbReference>
<keyword evidence="2" id="KW-1003">Cell membrane</keyword>
<comment type="subcellular location">
    <subcellularLocation>
        <location evidence="1">Cell membrane</location>
    </subcellularLocation>
</comment>
<keyword evidence="6" id="KW-1015">Disulfide bond</keyword>
<dbReference type="SUPFAM" id="SSF48726">
    <property type="entry name" value="Immunoglobulin"/>
    <property type="match status" value="2"/>
</dbReference>
<dbReference type="GO" id="GO:0005886">
    <property type="term" value="C:plasma membrane"/>
    <property type="evidence" value="ECO:0007669"/>
    <property type="project" value="UniProtKB-SubCell"/>
</dbReference>
<dbReference type="RefSeq" id="XP_005455287.3">
    <property type="nucleotide sequence ID" value="XM_005455230.4"/>
</dbReference>
<dbReference type="SMART" id="SM00409">
    <property type="entry name" value="IG"/>
    <property type="match status" value="2"/>
</dbReference>
<dbReference type="OMA" id="RAKYLSW"/>
<dbReference type="InterPro" id="IPR003599">
    <property type="entry name" value="Ig_sub"/>
</dbReference>
<dbReference type="PROSITE" id="PS50835">
    <property type="entry name" value="IG_LIKE"/>
    <property type="match status" value="2"/>
</dbReference>
<feature type="transmembrane region" description="Helical" evidence="8">
    <location>
        <begin position="251"/>
        <end position="273"/>
    </location>
</feature>
<dbReference type="InterPro" id="IPR036179">
    <property type="entry name" value="Ig-like_dom_sf"/>
</dbReference>
<feature type="domain" description="Ig-like" evidence="10">
    <location>
        <begin position="10"/>
        <end position="103"/>
    </location>
</feature>
<dbReference type="InterPro" id="IPR013783">
    <property type="entry name" value="Ig-like_fold"/>
</dbReference>
<evidence type="ECO:0000256" key="8">
    <source>
        <dbReference type="SAM" id="Phobius"/>
    </source>
</evidence>
<evidence type="ECO:0000313" key="12">
    <source>
        <dbReference type="Proteomes" id="UP000005207"/>
    </source>
</evidence>
<feature type="domain" description="Ig-like" evidence="10">
    <location>
        <begin position="124"/>
        <end position="235"/>
    </location>
</feature>
<keyword evidence="3 9" id="KW-0732">Signal</keyword>
<dbReference type="KEGG" id="onl:102082732"/>
<evidence type="ECO:0000256" key="2">
    <source>
        <dbReference type="ARBA" id="ARBA00022475"/>
    </source>
</evidence>
<dbReference type="GeneID" id="102082732"/>
<dbReference type="eggNOG" id="ENOG502SHRM">
    <property type="taxonomic scope" value="Eukaryota"/>
</dbReference>
<evidence type="ECO:0000256" key="3">
    <source>
        <dbReference type="ARBA" id="ARBA00022729"/>
    </source>
</evidence>